<reference evidence="1" key="2">
    <citation type="submission" date="2022-06" db="UniProtKB">
        <authorList>
            <consortium name="EnsemblMetazoa"/>
        </authorList>
    </citation>
    <scope>IDENTIFICATION</scope>
    <source>
        <strain evidence="1">PS312</strain>
    </source>
</reference>
<keyword evidence="2" id="KW-1185">Reference proteome</keyword>
<sequence length="79" mass="9004">MINFKLLALSRNAFNNISHFLNEKSLLNLREICKSSMHKVATFVSSSETDLGYLQYCPSVKPTMVIRITPSSKKFSYVN</sequence>
<protein>
    <submittedName>
        <fullName evidence="1">Uncharacterized protein</fullName>
    </submittedName>
</protein>
<name>A0A2A6C123_PRIPA</name>
<evidence type="ECO:0000313" key="2">
    <source>
        <dbReference type="Proteomes" id="UP000005239"/>
    </source>
</evidence>
<gene>
    <name evidence="1" type="primary">WBGene00280317</name>
</gene>
<reference evidence="2" key="1">
    <citation type="journal article" date="2008" name="Nat. Genet.">
        <title>The Pristionchus pacificus genome provides a unique perspective on nematode lifestyle and parasitism.</title>
        <authorList>
            <person name="Dieterich C."/>
            <person name="Clifton S.W."/>
            <person name="Schuster L.N."/>
            <person name="Chinwalla A."/>
            <person name="Delehaunty K."/>
            <person name="Dinkelacker I."/>
            <person name="Fulton L."/>
            <person name="Fulton R."/>
            <person name="Godfrey J."/>
            <person name="Minx P."/>
            <person name="Mitreva M."/>
            <person name="Roeseler W."/>
            <person name="Tian H."/>
            <person name="Witte H."/>
            <person name="Yang S.P."/>
            <person name="Wilson R.K."/>
            <person name="Sommer R.J."/>
        </authorList>
    </citation>
    <scope>NUCLEOTIDE SEQUENCE [LARGE SCALE GENOMIC DNA]</scope>
    <source>
        <strain evidence="2">PS312</strain>
    </source>
</reference>
<evidence type="ECO:0000313" key="1">
    <source>
        <dbReference type="EnsemblMetazoa" id="PPA41948.1"/>
    </source>
</evidence>
<dbReference type="Proteomes" id="UP000005239">
    <property type="component" value="Unassembled WGS sequence"/>
</dbReference>
<proteinExistence type="predicted"/>
<accession>A0A2A6C123</accession>
<accession>A0A8R1UYT8</accession>
<organism evidence="1 2">
    <name type="scientific">Pristionchus pacificus</name>
    <name type="common">Parasitic nematode worm</name>
    <dbReference type="NCBI Taxonomy" id="54126"/>
    <lineage>
        <taxon>Eukaryota</taxon>
        <taxon>Metazoa</taxon>
        <taxon>Ecdysozoa</taxon>
        <taxon>Nematoda</taxon>
        <taxon>Chromadorea</taxon>
        <taxon>Rhabditida</taxon>
        <taxon>Rhabditina</taxon>
        <taxon>Diplogasteromorpha</taxon>
        <taxon>Diplogasteroidea</taxon>
        <taxon>Neodiplogasteridae</taxon>
        <taxon>Pristionchus</taxon>
    </lineage>
</organism>
<dbReference type="EnsemblMetazoa" id="PPA41948.1">
    <property type="protein sequence ID" value="PPA41948.1"/>
    <property type="gene ID" value="WBGene00280317"/>
</dbReference>
<dbReference type="AlphaFoldDB" id="A0A2A6C123"/>